<feature type="transmembrane region" description="Helical" evidence="1">
    <location>
        <begin position="24"/>
        <end position="45"/>
    </location>
</feature>
<name>A0A5B7FIS8_PORTR</name>
<dbReference type="AlphaFoldDB" id="A0A5B7FIS8"/>
<sequence length="101" mass="11647">MYLVGASCSPELRWKNVVKIEESAALWLAILPGPLYSSAVPRHYVLRRREYLRQSKKITCRDLPTEVIHAGLPGVHRFVRVACHIHIGHDGNWKSHRKQKI</sequence>
<proteinExistence type="predicted"/>
<evidence type="ECO:0000256" key="1">
    <source>
        <dbReference type="SAM" id="Phobius"/>
    </source>
</evidence>
<gene>
    <name evidence="2" type="ORF">E2C01_041268</name>
</gene>
<keyword evidence="1" id="KW-0472">Membrane</keyword>
<keyword evidence="1" id="KW-1133">Transmembrane helix</keyword>
<comment type="caution">
    <text evidence="2">The sequence shown here is derived from an EMBL/GenBank/DDBJ whole genome shotgun (WGS) entry which is preliminary data.</text>
</comment>
<dbReference type="Proteomes" id="UP000324222">
    <property type="component" value="Unassembled WGS sequence"/>
</dbReference>
<keyword evidence="1" id="KW-0812">Transmembrane</keyword>
<dbReference type="EMBL" id="VSRR010007784">
    <property type="protein sequence ID" value="MPC47520.1"/>
    <property type="molecule type" value="Genomic_DNA"/>
</dbReference>
<accession>A0A5B7FIS8</accession>
<protein>
    <submittedName>
        <fullName evidence="2">Uncharacterized protein</fullName>
    </submittedName>
</protein>
<evidence type="ECO:0000313" key="2">
    <source>
        <dbReference type="EMBL" id="MPC47520.1"/>
    </source>
</evidence>
<reference evidence="2 3" key="1">
    <citation type="submission" date="2019-05" db="EMBL/GenBank/DDBJ databases">
        <title>Another draft genome of Portunus trituberculatus and its Hox gene families provides insights of decapod evolution.</title>
        <authorList>
            <person name="Jeong J.-H."/>
            <person name="Song I."/>
            <person name="Kim S."/>
            <person name="Choi T."/>
            <person name="Kim D."/>
            <person name="Ryu S."/>
            <person name="Kim W."/>
        </authorList>
    </citation>
    <scope>NUCLEOTIDE SEQUENCE [LARGE SCALE GENOMIC DNA]</scope>
    <source>
        <tissue evidence="2">Muscle</tissue>
    </source>
</reference>
<evidence type="ECO:0000313" key="3">
    <source>
        <dbReference type="Proteomes" id="UP000324222"/>
    </source>
</evidence>
<organism evidence="2 3">
    <name type="scientific">Portunus trituberculatus</name>
    <name type="common">Swimming crab</name>
    <name type="synonym">Neptunus trituberculatus</name>
    <dbReference type="NCBI Taxonomy" id="210409"/>
    <lineage>
        <taxon>Eukaryota</taxon>
        <taxon>Metazoa</taxon>
        <taxon>Ecdysozoa</taxon>
        <taxon>Arthropoda</taxon>
        <taxon>Crustacea</taxon>
        <taxon>Multicrustacea</taxon>
        <taxon>Malacostraca</taxon>
        <taxon>Eumalacostraca</taxon>
        <taxon>Eucarida</taxon>
        <taxon>Decapoda</taxon>
        <taxon>Pleocyemata</taxon>
        <taxon>Brachyura</taxon>
        <taxon>Eubrachyura</taxon>
        <taxon>Portunoidea</taxon>
        <taxon>Portunidae</taxon>
        <taxon>Portuninae</taxon>
        <taxon>Portunus</taxon>
    </lineage>
</organism>
<keyword evidence="3" id="KW-1185">Reference proteome</keyword>